<name>A0AAE3YLC0_9ACTN</name>
<reference evidence="1" key="1">
    <citation type="submission" date="2023-07" db="EMBL/GenBank/DDBJ databases">
        <title>Sequencing the genomes of 1000 actinobacteria strains.</title>
        <authorList>
            <person name="Klenk H.-P."/>
        </authorList>
    </citation>
    <scope>NUCLEOTIDE SEQUENCE</scope>
    <source>
        <strain evidence="1">DSM 44707</strain>
    </source>
</reference>
<sequence>MCPDRSTERVGRSSVLAVGGMSLDRPPLAHDGWVPLCDPSVAGAGAGSVTCPARIVGA</sequence>
<organism evidence="1 2">
    <name type="scientific">Catenuloplanes atrovinosus</name>
    <dbReference type="NCBI Taxonomy" id="137266"/>
    <lineage>
        <taxon>Bacteria</taxon>
        <taxon>Bacillati</taxon>
        <taxon>Actinomycetota</taxon>
        <taxon>Actinomycetes</taxon>
        <taxon>Micromonosporales</taxon>
        <taxon>Micromonosporaceae</taxon>
        <taxon>Catenuloplanes</taxon>
    </lineage>
</organism>
<dbReference type="EMBL" id="JAVDYB010000001">
    <property type="protein sequence ID" value="MDR7275944.1"/>
    <property type="molecule type" value="Genomic_DNA"/>
</dbReference>
<gene>
    <name evidence="1" type="ORF">J2S41_002722</name>
</gene>
<dbReference type="AlphaFoldDB" id="A0AAE3YLC0"/>
<proteinExistence type="predicted"/>
<accession>A0AAE3YLC0</accession>
<protein>
    <submittedName>
        <fullName evidence="1">Uncharacterized protein</fullName>
    </submittedName>
</protein>
<comment type="caution">
    <text evidence="1">The sequence shown here is derived from an EMBL/GenBank/DDBJ whole genome shotgun (WGS) entry which is preliminary data.</text>
</comment>
<evidence type="ECO:0000313" key="1">
    <source>
        <dbReference type="EMBL" id="MDR7275944.1"/>
    </source>
</evidence>
<evidence type="ECO:0000313" key="2">
    <source>
        <dbReference type="Proteomes" id="UP001183643"/>
    </source>
</evidence>
<keyword evidence="2" id="KW-1185">Reference proteome</keyword>
<dbReference type="Proteomes" id="UP001183643">
    <property type="component" value="Unassembled WGS sequence"/>
</dbReference>